<dbReference type="Proteomes" id="UP000521017">
    <property type="component" value="Unassembled WGS sequence"/>
</dbReference>
<dbReference type="AlphaFoldDB" id="A0A7X0J505"/>
<feature type="transmembrane region" description="Helical" evidence="1">
    <location>
        <begin position="273"/>
        <end position="295"/>
    </location>
</feature>
<comment type="caution">
    <text evidence="2">The sequence shown here is derived from an EMBL/GenBank/DDBJ whole genome shotgun (WGS) entry which is preliminary data.</text>
</comment>
<evidence type="ECO:0000313" key="2">
    <source>
        <dbReference type="EMBL" id="MBB6500467.1"/>
    </source>
</evidence>
<organism evidence="2 3">
    <name type="scientific">Pedobacter cryoconitis</name>
    <dbReference type="NCBI Taxonomy" id="188932"/>
    <lineage>
        <taxon>Bacteria</taxon>
        <taxon>Pseudomonadati</taxon>
        <taxon>Bacteroidota</taxon>
        <taxon>Sphingobacteriia</taxon>
        <taxon>Sphingobacteriales</taxon>
        <taxon>Sphingobacteriaceae</taxon>
        <taxon>Pedobacter</taxon>
    </lineage>
</organism>
<feature type="transmembrane region" description="Helical" evidence="1">
    <location>
        <begin position="334"/>
        <end position="351"/>
    </location>
</feature>
<keyword evidence="1" id="KW-1133">Transmembrane helix</keyword>
<protein>
    <recommendedName>
        <fullName evidence="4">Glycosyltransferase RgtA/B/C/D-like domain-containing protein</fullName>
    </recommendedName>
</protein>
<feature type="transmembrane region" description="Helical" evidence="1">
    <location>
        <begin position="61"/>
        <end position="82"/>
    </location>
</feature>
<sequence>MNKTITGLLAFRNMDSLIFSIIGFVLILIYTRHSGVGISPDSIMYVSAARNMNSHGALLDYNLRSFVDFPVFYPLFLGVISFVSQIDPVAAGPYINGLLFACLIFCCGCAIGSFKDSNRLYKIIVLFFIALSPSLFDVYSMLWSETLFILLSVLFVLTFRRYILLCSVSSLLLCAMIAAIAFITRYAGITFVATGLMLLLFDRTLLWRKKMVHLFLFGSCSISLLLMNLVRNTLISDSLTGPREAGTTGLSDNIYYYGKVICWWLSVPDHAKVFVCGLSIFIFLVVCVLFTKHIWSVKAYLSTENYFAAFFIVYTVFIIGVSTLSRFEQINNRFIAPLFIPLLVTLTYRVPGYLVRLSGSSKRIALITVSAVILIFQFSQIKKVYGMYQEARDYGIAGYTDDSWRNSPTAEFLRKHNSAFKPGYVLYSNAAEATYFNGNTHTTSLPHWVDPNDIEKLFKEKHLYLIWFREINDTDQISMALLHQRAAVTKQYSFKDGDIYLIEPNSKQLP</sequence>
<keyword evidence="1" id="KW-0812">Transmembrane</keyword>
<feature type="transmembrane region" description="Helical" evidence="1">
    <location>
        <begin position="363"/>
        <end position="379"/>
    </location>
</feature>
<feature type="transmembrane region" description="Helical" evidence="1">
    <location>
        <begin position="307"/>
        <end position="327"/>
    </location>
</feature>
<feature type="transmembrane region" description="Helical" evidence="1">
    <location>
        <begin position="211"/>
        <end position="230"/>
    </location>
</feature>
<evidence type="ECO:0008006" key="4">
    <source>
        <dbReference type="Google" id="ProtNLM"/>
    </source>
</evidence>
<feature type="transmembrane region" description="Helical" evidence="1">
    <location>
        <begin position="94"/>
        <end position="113"/>
    </location>
</feature>
<evidence type="ECO:0000313" key="3">
    <source>
        <dbReference type="Proteomes" id="UP000521017"/>
    </source>
</evidence>
<accession>A0A7X0J505</accession>
<evidence type="ECO:0000256" key="1">
    <source>
        <dbReference type="SAM" id="Phobius"/>
    </source>
</evidence>
<name>A0A7X0J505_9SPHI</name>
<dbReference type="EMBL" id="JACHCC010000006">
    <property type="protein sequence ID" value="MBB6500467.1"/>
    <property type="molecule type" value="Genomic_DNA"/>
</dbReference>
<keyword evidence="1" id="KW-0472">Membrane</keyword>
<feature type="transmembrane region" description="Helical" evidence="1">
    <location>
        <begin position="17"/>
        <end position="40"/>
    </location>
</feature>
<feature type="transmembrane region" description="Helical" evidence="1">
    <location>
        <begin position="171"/>
        <end position="199"/>
    </location>
</feature>
<gene>
    <name evidence="2" type="ORF">HDF25_002615</name>
</gene>
<feature type="transmembrane region" description="Helical" evidence="1">
    <location>
        <begin position="142"/>
        <end position="159"/>
    </location>
</feature>
<reference evidence="2 3" key="1">
    <citation type="submission" date="2020-08" db="EMBL/GenBank/DDBJ databases">
        <title>Genomic Encyclopedia of Type Strains, Phase IV (KMG-V): Genome sequencing to study the core and pangenomes of soil and plant-associated prokaryotes.</title>
        <authorList>
            <person name="Whitman W."/>
        </authorList>
    </citation>
    <scope>NUCLEOTIDE SEQUENCE [LARGE SCALE GENOMIC DNA]</scope>
    <source>
        <strain evidence="2 3">M2T3</strain>
    </source>
</reference>
<proteinExistence type="predicted"/>
<dbReference type="RefSeq" id="WP_184625292.1">
    <property type="nucleotide sequence ID" value="NZ_JACHCC010000006.1"/>
</dbReference>